<feature type="compositionally biased region" description="Low complexity" evidence="1">
    <location>
        <begin position="107"/>
        <end position="122"/>
    </location>
</feature>
<feature type="region of interest" description="Disordered" evidence="1">
    <location>
        <begin position="523"/>
        <end position="553"/>
    </location>
</feature>
<feature type="region of interest" description="Disordered" evidence="1">
    <location>
        <begin position="613"/>
        <end position="720"/>
    </location>
</feature>
<gene>
    <name evidence="4" type="ORF">QCA50_008664</name>
</gene>
<dbReference type="Pfam" id="PF00622">
    <property type="entry name" value="SPRY"/>
    <property type="match status" value="1"/>
</dbReference>
<evidence type="ECO:0008006" key="6">
    <source>
        <dbReference type="Google" id="ProtNLM"/>
    </source>
</evidence>
<dbReference type="CDD" id="cd12909">
    <property type="entry name" value="SPRY_RanBP9_10"/>
    <property type="match status" value="1"/>
</dbReference>
<dbReference type="SMART" id="SM00449">
    <property type="entry name" value="SPRY"/>
    <property type="match status" value="1"/>
</dbReference>
<dbReference type="InterPro" id="IPR035782">
    <property type="entry name" value="SPRY_RanBP9/10"/>
</dbReference>
<dbReference type="InterPro" id="IPR006594">
    <property type="entry name" value="LisH"/>
</dbReference>
<feature type="domain" description="B30.2/SPRY" evidence="2">
    <location>
        <begin position="245"/>
        <end position="435"/>
    </location>
</feature>
<feature type="compositionally biased region" description="Polar residues" evidence="1">
    <location>
        <begin position="158"/>
        <end position="172"/>
    </location>
</feature>
<evidence type="ECO:0000313" key="5">
    <source>
        <dbReference type="Proteomes" id="UP001385951"/>
    </source>
</evidence>
<feature type="compositionally biased region" description="Acidic residues" evidence="1">
    <location>
        <begin position="648"/>
        <end position="658"/>
    </location>
</feature>
<dbReference type="InterPro" id="IPR006595">
    <property type="entry name" value="CTLH_C"/>
</dbReference>
<name>A0AAW0GE26_9APHY</name>
<dbReference type="EMBL" id="JASBNA010000011">
    <property type="protein sequence ID" value="KAK7688293.1"/>
    <property type="molecule type" value="Genomic_DNA"/>
</dbReference>
<feature type="domain" description="CTLH" evidence="3">
    <location>
        <begin position="563"/>
        <end position="612"/>
    </location>
</feature>
<dbReference type="InterPro" id="IPR043136">
    <property type="entry name" value="B30.2/SPRY_sf"/>
</dbReference>
<reference evidence="4 5" key="1">
    <citation type="submission" date="2022-09" db="EMBL/GenBank/DDBJ databases">
        <authorList>
            <person name="Palmer J.M."/>
        </authorList>
    </citation>
    <scope>NUCLEOTIDE SEQUENCE [LARGE SCALE GENOMIC DNA]</scope>
    <source>
        <strain evidence="4 5">DSM 7382</strain>
    </source>
</reference>
<accession>A0AAW0GE26</accession>
<dbReference type="SUPFAM" id="SSF49899">
    <property type="entry name" value="Concanavalin A-like lectins/glucanases"/>
    <property type="match status" value="1"/>
</dbReference>
<dbReference type="PANTHER" id="PTHR12864">
    <property type="entry name" value="RAN BINDING PROTEIN 9-RELATED"/>
    <property type="match status" value="1"/>
</dbReference>
<dbReference type="InterPro" id="IPR001870">
    <property type="entry name" value="B30.2/SPRY"/>
</dbReference>
<comment type="caution">
    <text evidence="4">The sequence shown here is derived from an EMBL/GenBank/DDBJ whole genome shotgun (WGS) entry which is preliminary data.</text>
</comment>
<proteinExistence type="predicted"/>
<dbReference type="SMART" id="SM00668">
    <property type="entry name" value="CTLH"/>
    <property type="match status" value="1"/>
</dbReference>
<dbReference type="InterPro" id="IPR050618">
    <property type="entry name" value="Ubq-SigPath_Reg"/>
</dbReference>
<dbReference type="PROSITE" id="PS50897">
    <property type="entry name" value="CTLH"/>
    <property type="match status" value="1"/>
</dbReference>
<evidence type="ECO:0000259" key="3">
    <source>
        <dbReference type="PROSITE" id="PS50897"/>
    </source>
</evidence>
<dbReference type="PROSITE" id="PS50188">
    <property type="entry name" value="B302_SPRY"/>
    <property type="match status" value="1"/>
</dbReference>
<organism evidence="4 5">
    <name type="scientific">Cerrena zonata</name>
    <dbReference type="NCBI Taxonomy" id="2478898"/>
    <lineage>
        <taxon>Eukaryota</taxon>
        <taxon>Fungi</taxon>
        <taxon>Dikarya</taxon>
        <taxon>Basidiomycota</taxon>
        <taxon>Agaricomycotina</taxon>
        <taxon>Agaricomycetes</taxon>
        <taxon>Polyporales</taxon>
        <taxon>Cerrenaceae</taxon>
        <taxon>Cerrena</taxon>
    </lineage>
</organism>
<dbReference type="InterPro" id="IPR013144">
    <property type="entry name" value="CRA_dom"/>
</dbReference>
<sequence>MSARQSRSASTPIPAARNIEQVIPMSFTMPPAPMVASRPRLISNTRPLTHSTSDRGMMSTSVGRTNIVNSPAGSFPPGSYSSIVARPIVGNNNANHPPFEPRIIRATTSPTTTTPSDPTCFPSSPPPRVRRQSSTSRHPSTLSTPVVNVRSVPPPTNVIPSTGNASSLSTSQAFPRPTYLDHSAFRDLIRTNVSTTVQSADPPLAHVPNTITTTYAPYPYMGRMTSPSMDSDEDSTSTTPPPVRISHASSSKDVWRGKANFPLPTRWSEMDRHTSLAISSDGRDLRFCGPSCTGDRESAAARANEPIPPACGIYYYEVEILHKGGKGHISIGFSSADVKLTRLPGWEKHSWGYHADDGWSFPGHKDGNPYGPTFDTGDIIGCGIDFSQNKAFYTKNGNFLGLVFENVGNDLEVYPSIGLRHAEEAVRANFGQAPFKFAIEDYVHCARDQVWSGIQSVPANWTVLGGGIAQPENSFEQKKAVDEDVESKEALKRLVFDYLAHHGYLKTAHAFKAQCERRSATQIIQPTETAEADDMDTDEGPSSPSPPITGEEQGLRTRVHIMKAVLGGDIDEALTQTQTHYPSVLEREQGLMLFKLRCRKFIELILEASDALKKAKSSDDNPSTGDVGNQEIVRGREATKKGRPVASEQDEEIDETQMDDGGAMEVDDPSPEAHSHSSNSPSLEVSSSVTATTDETTHMVALDVNPISRSSSSSSTRSSSKAVAKAALDEALRYGQILDGDYRPDTRPEIKNHLRRTFGVVAYTDPLAAGGEVAEMAGQESRNKLATELNQAILESQGKPTHPALEMLYRQTAACVAELGSQGVGAAAFADMSREFLDA</sequence>
<dbReference type="InterPro" id="IPR003877">
    <property type="entry name" value="SPRY_dom"/>
</dbReference>
<evidence type="ECO:0000313" key="4">
    <source>
        <dbReference type="EMBL" id="KAK7688293.1"/>
    </source>
</evidence>
<dbReference type="SMART" id="SM00667">
    <property type="entry name" value="LisH"/>
    <property type="match status" value="1"/>
</dbReference>
<dbReference type="Gene3D" id="2.60.120.920">
    <property type="match status" value="1"/>
</dbReference>
<dbReference type="InterPro" id="IPR013320">
    <property type="entry name" value="ConA-like_dom_sf"/>
</dbReference>
<dbReference type="SMART" id="SM00757">
    <property type="entry name" value="CRA"/>
    <property type="match status" value="1"/>
</dbReference>
<dbReference type="InterPro" id="IPR024964">
    <property type="entry name" value="CTLH/CRA"/>
</dbReference>
<feature type="compositionally biased region" description="Low complexity" evidence="1">
    <location>
        <begin position="708"/>
        <end position="720"/>
    </location>
</feature>
<feature type="compositionally biased region" description="Acidic residues" evidence="1">
    <location>
        <begin position="530"/>
        <end position="539"/>
    </location>
</feature>
<feature type="region of interest" description="Disordered" evidence="1">
    <location>
        <begin position="226"/>
        <end position="251"/>
    </location>
</feature>
<feature type="compositionally biased region" description="Low complexity" evidence="1">
    <location>
        <begin position="676"/>
        <end position="689"/>
    </location>
</feature>
<protein>
    <recommendedName>
        <fullName evidence="6">SPRY-domain-containing protein</fullName>
    </recommendedName>
</protein>
<dbReference type="Proteomes" id="UP001385951">
    <property type="component" value="Unassembled WGS sequence"/>
</dbReference>
<evidence type="ECO:0000256" key="1">
    <source>
        <dbReference type="SAM" id="MobiDB-lite"/>
    </source>
</evidence>
<feature type="region of interest" description="Disordered" evidence="1">
    <location>
        <begin position="107"/>
        <end position="172"/>
    </location>
</feature>
<dbReference type="PROSITE" id="PS50896">
    <property type="entry name" value="LISH"/>
    <property type="match status" value="1"/>
</dbReference>
<dbReference type="AlphaFoldDB" id="A0AAW0GE26"/>
<evidence type="ECO:0000259" key="2">
    <source>
        <dbReference type="PROSITE" id="PS50188"/>
    </source>
</evidence>
<keyword evidence="5" id="KW-1185">Reference proteome</keyword>
<dbReference type="Pfam" id="PF10607">
    <property type="entry name" value="CTLH"/>
    <property type="match status" value="1"/>
</dbReference>